<gene>
    <name evidence="1" type="ORF">A2919_01080</name>
</gene>
<accession>A0A1G2HE27</accession>
<dbReference type="EMBL" id="MHOH01000014">
    <property type="protein sequence ID" value="OGZ60732.1"/>
    <property type="molecule type" value="Genomic_DNA"/>
</dbReference>
<organism evidence="1 2">
    <name type="scientific">Candidatus Spechtbacteria bacterium RIFCSPLOWO2_01_FULL_43_12</name>
    <dbReference type="NCBI Taxonomy" id="1802162"/>
    <lineage>
        <taxon>Bacteria</taxon>
        <taxon>Candidatus Spechtiibacteriota</taxon>
    </lineage>
</organism>
<comment type="caution">
    <text evidence="1">The sequence shown here is derived from an EMBL/GenBank/DDBJ whole genome shotgun (WGS) entry which is preliminary data.</text>
</comment>
<evidence type="ECO:0000313" key="2">
    <source>
        <dbReference type="Proteomes" id="UP000178835"/>
    </source>
</evidence>
<name>A0A1G2HE27_9BACT</name>
<reference evidence="1 2" key="1">
    <citation type="journal article" date="2016" name="Nat. Commun.">
        <title>Thousands of microbial genomes shed light on interconnected biogeochemical processes in an aquifer system.</title>
        <authorList>
            <person name="Anantharaman K."/>
            <person name="Brown C.T."/>
            <person name="Hug L.A."/>
            <person name="Sharon I."/>
            <person name="Castelle C.J."/>
            <person name="Probst A.J."/>
            <person name="Thomas B.C."/>
            <person name="Singh A."/>
            <person name="Wilkins M.J."/>
            <person name="Karaoz U."/>
            <person name="Brodie E.L."/>
            <person name="Williams K.H."/>
            <person name="Hubbard S.S."/>
            <person name="Banfield J.F."/>
        </authorList>
    </citation>
    <scope>NUCLEOTIDE SEQUENCE [LARGE SCALE GENOMIC DNA]</scope>
</reference>
<protein>
    <submittedName>
        <fullName evidence="1">Uncharacterized protein</fullName>
    </submittedName>
</protein>
<proteinExistence type="predicted"/>
<dbReference type="Proteomes" id="UP000178835">
    <property type="component" value="Unassembled WGS sequence"/>
</dbReference>
<sequence length="76" mass="8597">MYVYQGNPTDTCLPSVVQGTIVGCRKGDGTITYKFDGWRIMSTGTAALSRYEEIEKKDIPYHHTNEIPEWKNGTLL</sequence>
<dbReference type="AlphaFoldDB" id="A0A1G2HE27"/>
<evidence type="ECO:0000313" key="1">
    <source>
        <dbReference type="EMBL" id="OGZ60732.1"/>
    </source>
</evidence>